<comment type="caution">
    <text evidence="13">The sequence shown here is derived from an EMBL/GenBank/DDBJ whole genome shotgun (WGS) entry which is preliminary data.</text>
</comment>
<keyword evidence="8" id="KW-0539">Nucleus</keyword>
<accession>A0AAV9KFS3</accession>
<keyword evidence="7" id="KW-0804">Transcription</keyword>
<evidence type="ECO:0000256" key="6">
    <source>
        <dbReference type="ARBA" id="ARBA00023125"/>
    </source>
</evidence>
<dbReference type="PANTHER" id="PTHR10015:SF340">
    <property type="entry name" value="HEAT STRESS TRANSCRIPTION FACTOR A-6A-LIKE"/>
    <property type="match status" value="1"/>
</dbReference>
<evidence type="ECO:0000256" key="9">
    <source>
        <dbReference type="RuleBase" id="RU004020"/>
    </source>
</evidence>
<evidence type="ECO:0000256" key="10">
    <source>
        <dbReference type="SAM" id="Coils"/>
    </source>
</evidence>
<keyword evidence="5" id="KW-0346">Stress response</keyword>
<dbReference type="SMART" id="SM00415">
    <property type="entry name" value="HSF"/>
    <property type="match status" value="1"/>
</dbReference>
<dbReference type="Gene3D" id="1.10.10.10">
    <property type="entry name" value="Winged helix-like DNA-binding domain superfamily/Winged helix DNA-binding domain"/>
    <property type="match status" value="1"/>
</dbReference>
<keyword evidence="14" id="KW-1185">Reference proteome</keyword>
<evidence type="ECO:0000256" key="3">
    <source>
        <dbReference type="ARBA" id="ARBA00022553"/>
    </source>
</evidence>
<keyword evidence="4" id="KW-0805">Transcription regulation</keyword>
<dbReference type="InterPro" id="IPR036390">
    <property type="entry name" value="WH_DNA-bd_sf"/>
</dbReference>
<feature type="domain" description="HSF-type DNA-binding" evidence="12">
    <location>
        <begin position="86"/>
        <end position="179"/>
    </location>
</feature>
<feature type="region of interest" description="Disordered" evidence="11">
    <location>
        <begin position="274"/>
        <end position="297"/>
    </location>
</feature>
<evidence type="ECO:0000259" key="12">
    <source>
        <dbReference type="SMART" id="SM00415"/>
    </source>
</evidence>
<gene>
    <name evidence="13" type="ORF">R3W88_005803</name>
</gene>
<dbReference type="AlphaFoldDB" id="A0AAV9KFS3"/>
<dbReference type="SUPFAM" id="SSF46785">
    <property type="entry name" value="Winged helix' DNA-binding domain"/>
    <property type="match status" value="1"/>
</dbReference>
<keyword evidence="10" id="KW-0175">Coiled coil</keyword>
<dbReference type="Pfam" id="PF00447">
    <property type="entry name" value="HSF_DNA-bind"/>
    <property type="match status" value="1"/>
</dbReference>
<reference evidence="13 14" key="1">
    <citation type="submission" date="2023-10" db="EMBL/GenBank/DDBJ databases">
        <title>Genome-Wide Identification Analysis in wild type Solanum Pinnatisectum Reveals Some Genes Defensing Phytophthora Infestans.</title>
        <authorList>
            <person name="Sun C."/>
        </authorList>
    </citation>
    <scope>NUCLEOTIDE SEQUENCE [LARGE SCALE GENOMIC DNA]</scope>
    <source>
        <strain evidence="13">LQN</strain>
        <tissue evidence="13">Leaf</tissue>
    </source>
</reference>
<dbReference type="PANTHER" id="PTHR10015">
    <property type="entry name" value="HEAT SHOCK TRANSCRIPTION FACTOR"/>
    <property type="match status" value="1"/>
</dbReference>
<evidence type="ECO:0000256" key="7">
    <source>
        <dbReference type="ARBA" id="ARBA00023163"/>
    </source>
</evidence>
<evidence type="ECO:0000256" key="1">
    <source>
        <dbReference type="ARBA" id="ARBA00004123"/>
    </source>
</evidence>
<dbReference type="GO" id="GO:0000978">
    <property type="term" value="F:RNA polymerase II cis-regulatory region sequence-specific DNA binding"/>
    <property type="evidence" value="ECO:0007669"/>
    <property type="project" value="TreeGrafter"/>
</dbReference>
<protein>
    <recommendedName>
        <fullName evidence="12">HSF-type DNA-binding domain-containing protein</fullName>
    </recommendedName>
</protein>
<keyword evidence="6" id="KW-0238">DNA-binding</keyword>
<dbReference type="InterPro" id="IPR000232">
    <property type="entry name" value="HSF_DNA-bd"/>
</dbReference>
<dbReference type="GO" id="GO:0005634">
    <property type="term" value="C:nucleus"/>
    <property type="evidence" value="ECO:0007669"/>
    <property type="project" value="UniProtKB-SubCell"/>
</dbReference>
<evidence type="ECO:0000256" key="8">
    <source>
        <dbReference type="ARBA" id="ARBA00023242"/>
    </source>
</evidence>
<evidence type="ECO:0000256" key="2">
    <source>
        <dbReference type="ARBA" id="ARBA00011233"/>
    </source>
</evidence>
<comment type="subcellular location">
    <subcellularLocation>
        <location evidence="1">Nucleus</location>
    </subcellularLocation>
</comment>
<comment type="subunit">
    <text evidence="2">Homotrimer.</text>
</comment>
<feature type="compositionally biased region" description="Acidic residues" evidence="11">
    <location>
        <begin position="274"/>
        <end position="284"/>
    </location>
</feature>
<evidence type="ECO:0000256" key="4">
    <source>
        <dbReference type="ARBA" id="ARBA00023015"/>
    </source>
</evidence>
<dbReference type="PRINTS" id="PR00056">
    <property type="entry name" value="HSFDOMAIN"/>
</dbReference>
<name>A0AAV9KFS3_9SOLN</name>
<evidence type="ECO:0000313" key="14">
    <source>
        <dbReference type="Proteomes" id="UP001311915"/>
    </source>
</evidence>
<dbReference type="Proteomes" id="UP001311915">
    <property type="component" value="Unassembled WGS sequence"/>
</dbReference>
<comment type="similarity">
    <text evidence="9">Belongs to the HSF family.</text>
</comment>
<organism evidence="13 14">
    <name type="scientific">Solanum pinnatisectum</name>
    <name type="common">tansyleaf nightshade</name>
    <dbReference type="NCBI Taxonomy" id="50273"/>
    <lineage>
        <taxon>Eukaryota</taxon>
        <taxon>Viridiplantae</taxon>
        <taxon>Streptophyta</taxon>
        <taxon>Embryophyta</taxon>
        <taxon>Tracheophyta</taxon>
        <taxon>Spermatophyta</taxon>
        <taxon>Magnoliopsida</taxon>
        <taxon>eudicotyledons</taxon>
        <taxon>Gunneridae</taxon>
        <taxon>Pentapetalae</taxon>
        <taxon>asterids</taxon>
        <taxon>lamiids</taxon>
        <taxon>Solanales</taxon>
        <taxon>Solanaceae</taxon>
        <taxon>Solanoideae</taxon>
        <taxon>Solaneae</taxon>
        <taxon>Solanum</taxon>
    </lineage>
</organism>
<evidence type="ECO:0000256" key="5">
    <source>
        <dbReference type="ARBA" id="ARBA00023016"/>
    </source>
</evidence>
<proteinExistence type="inferred from homology"/>
<dbReference type="InterPro" id="IPR036388">
    <property type="entry name" value="WH-like_DNA-bd_sf"/>
</dbReference>
<dbReference type="EMBL" id="JAWPEI010000011">
    <property type="protein sequence ID" value="KAK4711290.1"/>
    <property type="molecule type" value="Genomic_DNA"/>
</dbReference>
<evidence type="ECO:0000256" key="11">
    <source>
        <dbReference type="SAM" id="MobiDB-lite"/>
    </source>
</evidence>
<dbReference type="GO" id="GO:0034605">
    <property type="term" value="P:cellular response to heat"/>
    <property type="evidence" value="ECO:0007669"/>
    <property type="project" value="TreeGrafter"/>
</dbReference>
<dbReference type="GO" id="GO:0006357">
    <property type="term" value="P:regulation of transcription by RNA polymerase II"/>
    <property type="evidence" value="ECO:0007669"/>
    <property type="project" value="TreeGrafter"/>
</dbReference>
<dbReference type="FunFam" id="1.10.10.10:FF:000037">
    <property type="entry name" value="Heat stress transcription factor B-4"/>
    <property type="match status" value="1"/>
</dbReference>
<dbReference type="GO" id="GO:0003700">
    <property type="term" value="F:DNA-binding transcription factor activity"/>
    <property type="evidence" value="ECO:0007669"/>
    <property type="project" value="InterPro"/>
</dbReference>
<sequence length="387" mass="44313">METEGGKGKGKMTEIVDIVEALGESYEGLEDVHIDISMLEDDDDDDHHQCDNRSNEVIHGNAATVTTATPRELFSSSSNRRNFQRRASPFVLKIYEMLADIQFKSLISWSNNGTSFIIHDNHKFAVEVLPRFFRHNNISSFVCQLNSYGFKKVSWDKFEFRHDCFQRGKGQWLRNIKRKISKSQMNEQSTERQAIDETVAFTMEKEIEEIREEQVTMREEIMMLQRQLDVLEKEMEDINQAGNNMSSKKDKICMILFNSLFACTRGLDSTEVAEEQGGEVEDGVENSGKGNRGKKRKMQVVEELEGDNEGRKKIADAADFKTDSYLGRMLMDEMNLNSLAQEQPDNFLESEELAGSSTFWTDYVEKMDHKAISGVDPALSHPQEIPL</sequence>
<keyword evidence="3" id="KW-0597">Phosphoprotein</keyword>
<feature type="coiled-coil region" evidence="10">
    <location>
        <begin position="207"/>
        <end position="251"/>
    </location>
</feature>
<evidence type="ECO:0000313" key="13">
    <source>
        <dbReference type="EMBL" id="KAK4711290.1"/>
    </source>
</evidence>